<gene>
    <name evidence="2" type="ORF">IC229_05935</name>
</gene>
<proteinExistence type="predicted"/>
<feature type="domain" description="RES" evidence="1">
    <location>
        <begin position="16"/>
        <end position="143"/>
    </location>
</feature>
<dbReference type="Pfam" id="PF08808">
    <property type="entry name" value="RES"/>
    <property type="match status" value="1"/>
</dbReference>
<reference evidence="2" key="1">
    <citation type="submission" date="2020-09" db="EMBL/GenBank/DDBJ databases">
        <authorList>
            <person name="Kim M.K."/>
        </authorList>
    </citation>
    <scope>NUCLEOTIDE SEQUENCE</scope>
    <source>
        <strain evidence="2">BT702</strain>
    </source>
</reference>
<dbReference type="SMART" id="SM00953">
    <property type="entry name" value="RES"/>
    <property type="match status" value="1"/>
</dbReference>
<dbReference type="RefSeq" id="WP_190886018.1">
    <property type="nucleotide sequence ID" value="NZ_JACWZY010000003.1"/>
</dbReference>
<evidence type="ECO:0000313" key="2">
    <source>
        <dbReference type="EMBL" id="MBD2700166.1"/>
    </source>
</evidence>
<sequence>MLLVYRLQKPKYNPFTLKGEGASIAGGRWNDRGVPLVYASYSSSLAILETLVHSPQRSLLATTAFNFVELLVPEECIHEFVLPDLPVGWDTDPDPFAAREFLATYLEPGNSLAFSVPSVINPLERNLLINPRHPHIDLVKMGQFISYKFDSRL</sequence>
<protein>
    <submittedName>
        <fullName evidence="2">RES domain-containing protein</fullName>
    </submittedName>
</protein>
<dbReference type="InterPro" id="IPR014914">
    <property type="entry name" value="RES_dom"/>
</dbReference>
<evidence type="ECO:0000313" key="3">
    <source>
        <dbReference type="Proteomes" id="UP000598820"/>
    </source>
</evidence>
<organism evidence="2 3">
    <name type="scientific">Spirosoma profusum</name>
    <dbReference type="NCBI Taxonomy" id="2771354"/>
    <lineage>
        <taxon>Bacteria</taxon>
        <taxon>Pseudomonadati</taxon>
        <taxon>Bacteroidota</taxon>
        <taxon>Cytophagia</taxon>
        <taxon>Cytophagales</taxon>
        <taxon>Cytophagaceae</taxon>
        <taxon>Spirosoma</taxon>
    </lineage>
</organism>
<accession>A0A927AQD8</accession>
<dbReference type="EMBL" id="JACWZY010000003">
    <property type="protein sequence ID" value="MBD2700166.1"/>
    <property type="molecule type" value="Genomic_DNA"/>
</dbReference>
<keyword evidence="3" id="KW-1185">Reference proteome</keyword>
<comment type="caution">
    <text evidence="2">The sequence shown here is derived from an EMBL/GenBank/DDBJ whole genome shotgun (WGS) entry which is preliminary data.</text>
</comment>
<dbReference type="Proteomes" id="UP000598820">
    <property type="component" value="Unassembled WGS sequence"/>
</dbReference>
<evidence type="ECO:0000259" key="1">
    <source>
        <dbReference type="SMART" id="SM00953"/>
    </source>
</evidence>
<name>A0A927AQD8_9BACT</name>
<dbReference type="AlphaFoldDB" id="A0A927AQD8"/>